<gene>
    <name evidence="1" type="ORF">JZ786_14685</name>
</gene>
<organism evidence="1 2">
    <name type="scientific">Alicyclobacillus mengziensis</name>
    <dbReference type="NCBI Taxonomy" id="2931921"/>
    <lineage>
        <taxon>Bacteria</taxon>
        <taxon>Bacillati</taxon>
        <taxon>Bacillota</taxon>
        <taxon>Bacilli</taxon>
        <taxon>Bacillales</taxon>
        <taxon>Alicyclobacillaceae</taxon>
        <taxon>Alicyclobacillus</taxon>
    </lineage>
</organism>
<sequence length="91" mass="10413">MGRKMETPFFEFLRLIRRVAIVVMVAWLILGTARMLRLEPARDPFAPPSPPFQAVSSSNGPQTAIPQHNWLEKTALVFVHQVQQMILYAPR</sequence>
<keyword evidence="2" id="KW-1185">Reference proteome</keyword>
<accession>A0A9X7VV81</accession>
<reference evidence="1 2" key="1">
    <citation type="submission" date="2021-02" db="EMBL/GenBank/DDBJ databases">
        <title>Alicyclobacillus curvatus sp. nov. and Alicyclobacillus mengziensis sp. nov., two acidophilic bacteria isolated from acid mine drainage.</title>
        <authorList>
            <person name="Huang Y."/>
        </authorList>
    </citation>
    <scope>NUCLEOTIDE SEQUENCE [LARGE SCALE GENOMIC DNA]</scope>
    <source>
        <strain evidence="1 2">S30H14</strain>
    </source>
</reference>
<dbReference type="EMBL" id="CP071182">
    <property type="protein sequence ID" value="QSO45789.1"/>
    <property type="molecule type" value="Genomic_DNA"/>
</dbReference>
<evidence type="ECO:0000313" key="1">
    <source>
        <dbReference type="EMBL" id="QSO45789.1"/>
    </source>
</evidence>
<dbReference type="RefSeq" id="WP_206655162.1">
    <property type="nucleotide sequence ID" value="NZ_CP071182.1"/>
</dbReference>
<proteinExistence type="predicted"/>
<protein>
    <submittedName>
        <fullName evidence="1">Uncharacterized protein</fullName>
    </submittedName>
</protein>
<name>A0A9X7VV81_9BACL</name>
<dbReference type="KEGG" id="afx:JZ786_14685"/>
<dbReference type="Proteomes" id="UP000663505">
    <property type="component" value="Chromosome"/>
</dbReference>
<evidence type="ECO:0000313" key="2">
    <source>
        <dbReference type="Proteomes" id="UP000663505"/>
    </source>
</evidence>
<dbReference type="AlphaFoldDB" id="A0A9X7VV81"/>